<comment type="cofactor">
    <cofactor evidence="1">
        <name>a divalent metal cation</name>
        <dbReference type="ChEBI" id="CHEBI:60240"/>
    </cofactor>
</comment>
<feature type="binding site" evidence="1">
    <location>
        <position position="191"/>
    </location>
    <ligand>
        <name>a divalent metal cation</name>
        <dbReference type="ChEBI" id="CHEBI:60240"/>
        <note>catalytic</note>
    </ligand>
</feature>
<dbReference type="InterPro" id="IPR037523">
    <property type="entry name" value="VOC_core"/>
</dbReference>
<dbReference type="GO" id="GO:0046565">
    <property type="term" value="F:3-dehydroshikimate dehydratase activity"/>
    <property type="evidence" value="ECO:0007669"/>
    <property type="project" value="UniProtKB-UniRule"/>
</dbReference>
<feature type="domain" description="VOC" evidence="2">
    <location>
        <begin position="446"/>
        <end position="593"/>
    </location>
</feature>
<dbReference type="PANTHER" id="PTHR12110:SF21">
    <property type="entry name" value="XYLOSE ISOMERASE-LIKE TIM BARREL DOMAIN-CONTAINING PROTEIN"/>
    <property type="match status" value="1"/>
</dbReference>
<dbReference type="Pfam" id="PF14696">
    <property type="entry name" value="Glyoxalase_5"/>
    <property type="match status" value="1"/>
</dbReference>
<comment type="caution">
    <text evidence="1">Lacks conserved residue(s) required for the propagation of feature annotation.</text>
</comment>
<dbReference type="PROSITE" id="PS51819">
    <property type="entry name" value="VOC"/>
    <property type="match status" value="1"/>
</dbReference>
<proteinExistence type="inferred from homology"/>
<evidence type="ECO:0000259" key="2">
    <source>
        <dbReference type="PROSITE" id="PS51819"/>
    </source>
</evidence>
<dbReference type="OrthoDB" id="5288589at2"/>
<name>A0A2S5KN44_9PROT</name>
<feature type="binding site" evidence="1">
    <location>
        <position position="165"/>
    </location>
    <ligand>
        <name>a divalent metal cation</name>
        <dbReference type="ChEBI" id="CHEBI:60240"/>
        <note>catalytic</note>
    </ligand>
</feature>
<dbReference type="GO" id="GO:0046872">
    <property type="term" value="F:metal ion binding"/>
    <property type="evidence" value="ECO:0007669"/>
    <property type="project" value="UniProtKB-UniRule"/>
</dbReference>
<protein>
    <recommendedName>
        <fullName evidence="1">3-dehydroshikimate dehydratase</fullName>
        <shortName evidence="1">DSD</shortName>
        <ecNumber evidence="1">4.2.1.118</ecNumber>
    </recommendedName>
</protein>
<dbReference type="AlphaFoldDB" id="A0A2S5KN44"/>
<feature type="binding site" evidence="1">
    <location>
        <position position="240"/>
    </location>
    <ligand>
        <name>a divalent metal cation</name>
        <dbReference type="ChEBI" id="CHEBI:60240"/>
        <note>catalytic</note>
    </ligand>
</feature>
<dbReference type="HAMAP" id="MF_02238">
    <property type="entry name" value="DSD"/>
    <property type="match status" value="1"/>
</dbReference>
<evidence type="ECO:0000313" key="4">
    <source>
        <dbReference type="Proteomes" id="UP000238196"/>
    </source>
</evidence>
<evidence type="ECO:0000313" key="3">
    <source>
        <dbReference type="EMBL" id="PPC75726.1"/>
    </source>
</evidence>
<dbReference type="Gene3D" id="3.20.20.150">
    <property type="entry name" value="Divalent-metal-dependent TIM barrel enzymes"/>
    <property type="match status" value="1"/>
</dbReference>
<reference evidence="3 4" key="1">
    <citation type="submission" date="2018-02" db="EMBL/GenBank/DDBJ databases">
        <title>novel marine gammaproteobacteria from coastal saline agro ecosystem.</title>
        <authorList>
            <person name="Krishnan R."/>
            <person name="Ramesh Kumar N."/>
        </authorList>
    </citation>
    <scope>NUCLEOTIDE SEQUENCE [LARGE SCALE GENOMIC DNA]</scope>
    <source>
        <strain evidence="3 4">228</strain>
    </source>
</reference>
<sequence length="641" mass="72192">MKTSLATVTLSGDLLEKLEACAAAGFHGVEIFENDFLLSDRKAGEVRQIAADLGLEIIALQPFRDFEALPDEMMANNFKRARRKFELMRELGTNKLLICSNVSPHTVDSTDKAAEDLHKLAQMAAEYGMQIGFEALAWGKHTYTYEQAWDIVSKADHPNLGIILDSFHIYARHSNLELMKQIPADKITLVQLADAPDLKMMDVLQFSRHFRCFPGQGDFAVVEFMQVLKQLGYNDYVSHEIFNDEFRASSARAKAVDGMRSLIWLEDQTRAQAPHIEVKNTSSSHAPAATDLDIAFVEFAIEEKSGQPLVTLLDQLGFTETHRHKSKNVSLYRQGGINLVINKEIESIAHTHFLLHGVSVCALGLGTPSPQQMLDRARHYLCPEFRHQTRPGELNIPAIKGVGDSLIYFVDNSKGAAQQSAATQQAFYDVDFNEIADASTGAGLKRIDHISQTVTPSDFLSASFFYKSVFNFNCDLNQDLNDLYGLVVSKTLTNADKSIRIPLNMSASIETSAQRFMRQSKGSGFQQIACECDDIFAAARRVDQRYVLQIPANYYEDLDAKYSLPAEQLAQMQALNILYDRDAKGEFFHFYTKEVHGVFFEILQRNGYERYGEANAHVRMACQTKEYKERQERINALLQNN</sequence>
<dbReference type="InterPro" id="IPR036237">
    <property type="entry name" value="Xyl_isomerase-like_sf"/>
</dbReference>
<dbReference type="InterPro" id="IPR013022">
    <property type="entry name" value="Xyl_isomerase-like_TIM-brl"/>
</dbReference>
<keyword evidence="3" id="KW-0413">Isomerase</keyword>
<dbReference type="Gene3D" id="3.10.180.10">
    <property type="entry name" value="2,3-Dihydroxybiphenyl 1,2-Dioxygenase, domain 1"/>
    <property type="match status" value="2"/>
</dbReference>
<comment type="function">
    <text evidence="1">Catalyzes the conversion of 3-dehydroshikimate to protocatechuate (3,4-dihydroxybenzoate), a common intermediate of quinate and shikimate degradation pathways.</text>
</comment>
<dbReference type="GO" id="GO:0046279">
    <property type="term" value="P:3,4-dihydroxybenzoate biosynthetic process"/>
    <property type="evidence" value="ECO:0007669"/>
    <property type="project" value="UniProtKB-UniRule"/>
</dbReference>
<feature type="binding site" evidence="1">
    <location>
        <position position="134"/>
    </location>
    <ligand>
        <name>a divalent metal cation</name>
        <dbReference type="ChEBI" id="CHEBI:60240"/>
        <note>catalytic</note>
    </ligand>
</feature>
<dbReference type="InterPro" id="IPR043700">
    <property type="entry name" value="DSD"/>
</dbReference>
<dbReference type="GO" id="GO:0016853">
    <property type="term" value="F:isomerase activity"/>
    <property type="evidence" value="ECO:0007669"/>
    <property type="project" value="UniProtKB-KW"/>
</dbReference>
<comment type="similarity">
    <text evidence="1">Belongs to the bacterial two-domain DSD family.</text>
</comment>
<comment type="caution">
    <text evidence="3">The sequence shown here is derived from an EMBL/GenBank/DDBJ whole genome shotgun (WGS) entry which is preliminary data.</text>
</comment>
<comment type="pathway">
    <text evidence="1">Aromatic compound metabolism; 3,4-dihydroxybenzoate biosynthesis.</text>
</comment>
<dbReference type="InterPro" id="IPR050312">
    <property type="entry name" value="IolE/XylAMocC-like"/>
</dbReference>
<dbReference type="Proteomes" id="UP000238196">
    <property type="component" value="Unassembled WGS sequence"/>
</dbReference>
<dbReference type="UniPathway" id="UPA00088"/>
<keyword evidence="1" id="KW-0479">Metal-binding</keyword>
<organism evidence="3 4">
    <name type="scientific">Proteobacteria bacterium 228</name>
    <dbReference type="NCBI Taxonomy" id="2083153"/>
    <lineage>
        <taxon>Bacteria</taxon>
        <taxon>Pseudomonadati</taxon>
        <taxon>Pseudomonadota</taxon>
    </lineage>
</organism>
<keyword evidence="1" id="KW-0456">Lyase</keyword>
<evidence type="ECO:0000256" key="1">
    <source>
        <dbReference type="HAMAP-Rule" id="MF_02238"/>
    </source>
</evidence>
<dbReference type="EMBL" id="PRLP01000072">
    <property type="protein sequence ID" value="PPC75726.1"/>
    <property type="molecule type" value="Genomic_DNA"/>
</dbReference>
<dbReference type="SUPFAM" id="SSF54593">
    <property type="entry name" value="Glyoxalase/Bleomycin resistance protein/Dihydroxybiphenyl dioxygenase"/>
    <property type="match status" value="1"/>
</dbReference>
<gene>
    <name evidence="3" type="ORF">C4K68_19020</name>
</gene>
<dbReference type="PANTHER" id="PTHR12110">
    <property type="entry name" value="HYDROXYPYRUVATE ISOMERASE"/>
    <property type="match status" value="1"/>
</dbReference>
<dbReference type="Pfam" id="PF01261">
    <property type="entry name" value="AP_endonuc_2"/>
    <property type="match status" value="1"/>
</dbReference>
<comment type="catalytic activity">
    <reaction evidence="1">
        <text>3-dehydroshikimate = 3,4-dihydroxybenzoate + H2O</text>
        <dbReference type="Rhea" id="RHEA:24848"/>
        <dbReference type="ChEBI" id="CHEBI:15377"/>
        <dbReference type="ChEBI" id="CHEBI:16630"/>
        <dbReference type="ChEBI" id="CHEBI:36241"/>
        <dbReference type="EC" id="4.2.1.118"/>
    </reaction>
</comment>
<dbReference type="EC" id="4.2.1.118" evidence="1"/>
<dbReference type="InterPro" id="IPR029068">
    <property type="entry name" value="Glyas_Bleomycin-R_OHBP_Dase"/>
</dbReference>
<accession>A0A2S5KN44</accession>
<dbReference type="SUPFAM" id="SSF51658">
    <property type="entry name" value="Xylose isomerase-like"/>
    <property type="match status" value="1"/>
</dbReference>